<dbReference type="Proteomes" id="UP001141552">
    <property type="component" value="Unassembled WGS sequence"/>
</dbReference>
<name>A0A9Q0FZI7_9ROSI</name>
<evidence type="ECO:0000313" key="3">
    <source>
        <dbReference type="Proteomes" id="UP001141552"/>
    </source>
</evidence>
<gene>
    <name evidence="2" type="ORF">Tsubulata_012297</name>
</gene>
<feature type="region of interest" description="Disordered" evidence="1">
    <location>
        <begin position="1"/>
        <end position="24"/>
    </location>
</feature>
<dbReference type="EMBL" id="JAKUCV010003377">
    <property type="protein sequence ID" value="KAJ4839211.1"/>
    <property type="molecule type" value="Genomic_DNA"/>
</dbReference>
<sequence length="68" mass="7692">MRGDKHNNNNKVQPQPKQLANPVRVPVTRSGRFNQGITSFQFLLGMALGAEEGVTVEKEEAWHFVKEE</sequence>
<comment type="caution">
    <text evidence="2">The sequence shown here is derived from an EMBL/GenBank/DDBJ whole genome shotgun (WGS) entry which is preliminary data.</text>
</comment>
<dbReference type="AlphaFoldDB" id="A0A9Q0FZI7"/>
<reference evidence="2" key="2">
    <citation type="journal article" date="2023" name="Plants (Basel)">
        <title>Annotation of the Turnera subulata (Passifloraceae) Draft Genome Reveals the S-Locus Evolved after the Divergence of Turneroideae from Passifloroideae in a Stepwise Manner.</title>
        <authorList>
            <person name="Henning P.M."/>
            <person name="Roalson E.H."/>
            <person name="Mir W."/>
            <person name="McCubbin A.G."/>
            <person name="Shore J.S."/>
        </authorList>
    </citation>
    <scope>NUCLEOTIDE SEQUENCE</scope>
    <source>
        <strain evidence="2">F60SS</strain>
    </source>
</reference>
<proteinExistence type="predicted"/>
<evidence type="ECO:0000313" key="2">
    <source>
        <dbReference type="EMBL" id="KAJ4839211.1"/>
    </source>
</evidence>
<organism evidence="2 3">
    <name type="scientific">Turnera subulata</name>
    <dbReference type="NCBI Taxonomy" id="218843"/>
    <lineage>
        <taxon>Eukaryota</taxon>
        <taxon>Viridiplantae</taxon>
        <taxon>Streptophyta</taxon>
        <taxon>Embryophyta</taxon>
        <taxon>Tracheophyta</taxon>
        <taxon>Spermatophyta</taxon>
        <taxon>Magnoliopsida</taxon>
        <taxon>eudicotyledons</taxon>
        <taxon>Gunneridae</taxon>
        <taxon>Pentapetalae</taxon>
        <taxon>rosids</taxon>
        <taxon>fabids</taxon>
        <taxon>Malpighiales</taxon>
        <taxon>Passifloraceae</taxon>
        <taxon>Turnera</taxon>
    </lineage>
</organism>
<feature type="non-terminal residue" evidence="2">
    <location>
        <position position="68"/>
    </location>
</feature>
<reference evidence="2" key="1">
    <citation type="submission" date="2022-02" db="EMBL/GenBank/DDBJ databases">
        <authorList>
            <person name="Henning P.M."/>
            <person name="McCubbin A.G."/>
            <person name="Shore J.S."/>
        </authorList>
    </citation>
    <scope>NUCLEOTIDE SEQUENCE</scope>
    <source>
        <strain evidence="2">F60SS</strain>
        <tissue evidence="2">Leaves</tissue>
    </source>
</reference>
<keyword evidence="3" id="KW-1185">Reference proteome</keyword>
<accession>A0A9Q0FZI7</accession>
<protein>
    <submittedName>
        <fullName evidence="2">Uncharacterized protein</fullName>
    </submittedName>
</protein>
<evidence type="ECO:0000256" key="1">
    <source>
        <dbReference type="SAM" id="MobiDB-lite"/>
    </source>
</evidence>